<sequence length="600" mass="66186">MYASQKKHIKNHSNWLIFIFLLFNFFIPKSLAQTPSNPPIQDINRQIEQPTTPTPTLPKLPKLEELFPTSPIPNPPIEENVPPDLAGKIQVTKFEVVGSTVFSQAELDKILQEFINKPITFPQLLEAADKITELYTQGCQPENKNTDLPCYVNSGAYIPANQTFKVEGGVVKIQVLEGSLETIEIRGTNRLNPDYVRSRLALATGKPLNLKKLMQALQLLQLDPLIKNISAELGNGVNPGASILSVQVAEAKTFTVQISLDNKRTPGIGSLERQIQLNQANLLGLGDGLSVGYTNTDGSNSVDVSYRLPVNPRNGTVQFNYSYAASNVIEKPFNVLDIEGTSQEYGISFRQPLVETPTTEFAVGVSASHRDSDVGFLQAQIGERLPFPSPGASADGTTKVTILRLFQEWTQRSSQQVLAARSQFSFGIDALGATINQDAPDGQFFTWRGQAQWVRLLAPETLFLLRTDLQIADKPLLASEQIGLGAQATVRGYRQDQILADNGFLATAEFRYPVLRVPQVNGLLQITPFLDFGTAWNISQPGRNNLNPDTLASTGIGLLWQQNNLTARFDWGIPLGIDISNKNTWQENGLYFSVVYTQAF</sequence>
<evidence type="ECO:0000313" key="6">
    <source>
        <dbReference type="EMBL" id="MBD2196709.1"/>
    </source>
</evidence>
<keyword evidence="2" id="KW-0812">Transmembrane</keyword>
<dbReference type="Pfam" id="PF08479">
    <property type="entry name" value="POTRA_2"/>
    <property type="match status" value="1"/>
</dbReference>
<gene>
    <name evidence="6" type="ORF">H6G24_14565</name>
</gene>
<feature type="domain" description="Haemolysin activator HlyB C-terminal" evidence="4">
    <location>
        <begin position="240"/>
        <end position="558"/>
    </location>
</feature>
<dbReference type="Proteomes" id="UP000658514">
    <property type="component" value="Unassembled WGS sequence"/>
</dbReference>
<dbReference type="InterPro" id="IPR005565">
    <property type="entry name" value="Hemolysn_activator_HlyB_C"/>
</dbReference>
<dbReference type="Pfam" id="PF03865">
    <property type="entry name" value="ShlB"/>
    <property type="match status" value="1"/>
</dbReference>
<dbReference type="Gene3D" id="2.40.160.50">
    <property type="entry name" value="membrane protein fhac: a member of the omp85/tpsb transporter family"/>
    <property type="match status" value="1"/>
</dbReference>
<keyword evidence="7" id="KW-1185">Reference proteome</keyword>
<dbReference type="InterPro" id="IPR051544">
    <property type="entry name" value="TPS_OM_transporter"/>
</dbReference>
<evidence type="ECO:0000256" key="2">
    <source>
        <dbReference type="ARBA" id="ARBA00022692"/>
    </source>
</evidence>
<evidence type="ECO:0000259" key="5">
    <source>
        <dbReference type="Pfam" id="PF08479"/>
    </source>
</evidence>
<evidence type="ECO:0000313" key="7">
    <source>
        <dbReference type="Proteomes" id="UP000658514"/>
    </source>
</evidence>
<reference evidence="6 7" key="1">
    <citation type="journal article" date="2020" name="ISME J.">
        <title>Comparative genomics reveals insights into cyanobacterial evolution and habitat adaptation.</title>
        <authorList>
            <person name="Chen M.Y."/>
            <person name="Teng W.K."/>
            <person name="Zhao L."/>
            <person name="Hu C.X."/>
            <person name="Zhou Y.K."/>
            <person name="Han B.P."/>
            <person name="Song L.R."/>
            <person name="Shu W.S."/>
        </authorList>
    </citation>
    <scope>NUCLEOTIDE SEQUENCE [LARGE SCALE GENOMIC DNA]</scope>
    <source>
        <strain evidence="6 7">FACHB-288</strain>
    </source>
</reference>
<keyword evidence="3" id="KW-0998">Cell outer membrane</keyword>
<comment type="caution">
    <text evidence="6">The sequence shown here is derived from an EMBL/GenBank/DDBJ whole genome shotgun (WGS) entry which is preliminary data.</text>
</comment>
<feature type="domain" description="Polypeptide-transport-associated ShlB-type" evidence="5">
    <location>
        <begin position="90"/>
        <end position="178"/>
    </location>
</feature>
<dbReference type="InterPro" id="IPR013686">
    <property type="entry name" value="Polypept-transport_assoc_ShlB"/>
</dbReference>
<evidence type="ECO:0000259" key="4">
    <source>
        <dbReference type="Pfam" id="PF03865"/>
    </source>
</evidence>
<protein>
    <submittedName>
        <fullName evidence="6">ShlB/FhaC/HecB family hemolysin secretion/activation protein</fullName>
    </submittedName>
</protein>
<dbReference type="PANTHER" id="PTHR34597:SF1">
    <property type="entry name" value="HEME_HEMOPEXIN TRANSPORTER PROTEIN HUXB"/>
    <property type="match status" value="1"/>
</dbReference>
<accession>A0ABR8AA46</accession>
<keyword evidence="1" id="KW-0472">Membrane</keyword>
<dbReference type="EMBL" id="JACJQH010000020">
    <property type="protein sequence ID" value="MBD2196709.1"/>
    <property type="molecule type" value="Genomic_DNA"/>
</dbReference>
<proteinExistence type="predicted"/>
<organism evidence="6 7">
    <name type="scientific">Calothrix parietina FACHB-288</name>
    <dbReference type="NCBI Taxonomy" id="2692896"/>
    <lineage>
        <taxon>Bacteria</taxon>
        <taxon>Bacillati</taxon>
        <taxon>Cyanobacteriota</taxon>
        <taxon>Cyanophyceae</taxon>
        <taxon>Nostocales</taxon>
        <taxon>Calotrichaceae</taxon>
        <taxon>Calothrix</taxon>
    </lineage>
</organism>
<evidence type="ECO:0000256" key="1">
    <source>
        <dbReference type="ARBA" id="ARBA00022452"/>
    </source>
</evidence>
<name>A0ABR8AA46_9CYAN</name>
<dbReference type="Gene3D" id="3.10.20.310">
    <property type="entry name" value="membrane protein fhac"/>
    <property type="match status" value="1"/>
</dbReference>
<dbReference type="PANTHER" id="PTHR34597">
    <property type="entry name" value="SLR1661 PROTEIN"/>
    <property type="match status" value="1"/>
</dbReference>
<evidence type="ECO:0000256" key="3">
    <source>
        <dbReference type="ARBA" id="ARBA00023237"/>
    </source>
</evidence>
<keyword evidence="1" id="KW-1134">Transmembrane beta strand</keyword>